<dbReference type="InterPro" id="IPR049445">
    <property type="entry name" value="TetR_SbtR-like_C"/>
</dbReference>
<proteinExistence type="predicted"/>
<dbReference type="InterPro" id="IPR009057">
    <property type="entry name" value="Homeodomain-like_sf"/>
</dbReference>
<dbReference type="AlphaFoldDB" id="A0A6C1CBN6"/>
<name>A0A6C1CBN6_9ACTN</name>
<dbReference type="InterPro" id="IPR001647">
    <property type="entry name" value="HTH_TetR"/>
</dbReference>
<keyword evidence="3" id="KW-0804">Transcription</keyword>
<dbReference type="Pfam" id="PF21597">
    <property type="entry name" value="TetR_C_43"/>
    <property type="match status" value="1"/>
</dbReference>
<evidence type="ECO:0000256" key="1">
    <source>
        <dbReference type="ARBA" id="ARBA00023015"/>
    </source>
</evidence>
<gene>
    <name evidence="4" type="ORF">D8771_09715</name>
</gene>
<sequence>MSTDTGRALRRDAARNRERLLEAARRLFAERGPDVPLEDVARAAAVSRTTLYRNFATREELAATVFEANVDRIEERAAALLDRPGGAVELFGYVLDMQERDRGIVHVLAGADIAWFKGLAARTTRAFEPLLARGKEAGTVHPEVEAGDVLTALRMAEAATPPHDAPDRERLARRVRAMLHRTLFTGR</sequence>
<dbReference type="GO" id="GO:0003700">
    <property type="term" value="F:DNA-binding transcription factor activity"/>
    <property type="evidence" value="ECO:0007669"/>
    <property type="project" value="TreeGrafter"/>
</dbReference>
<evidence type="ECO:0000313" key="5">
    <source>
        <dbReference type="Proteomes" id="UP000298111"/>
    </source>
</evidence>
<dbReference type="Proteomes" id="UP000298111">
    <property type="component" value="Unassembled WGS sequence"/>
</dbReference>
<dbReference type="RefSeq" id="WP_053933355.1">
    <property type="nucleotide sequence ID" value="NZ_CP048875.1"/>
</dbReference>
<dbReference type="SUPFAM" id="SSF48498">
    <property type="entry name" value="Tetracyclin repressor-like, C-terminal domain"/>
    <property type="match status" value="1"/>
</dbReference>
<comment type="caution">
    <text evidence="4">The sequence shown here is derived from an EMBL/GenBank/DDBJ whole genome shotgun (WGS) entry which is preliminary data.</text>
</comment>
<protein>
    <submittedName>
        <fullName evidence="4">TetR/AcrR family transcriptional regulator</fullName>
    </submittedName>
</protein>
<dbReference type="PANTHER" id="PTHR30055">
    <property type="entry name" value="HTH-TYPE TRANSCRIPTIONAL REGULATOR RUTR"/>
    <property type="match status" value="1"/>
</dbReference>
<evidence type="ECO:0000256" key="3">
    <source>
        <dbReference type="ARBA" id="ARBA00023163"/>
    </source>
</evidence>
<dbReference type="SUPFAM" id="SSF46689">
    <property type="entry name" value="Homeodomain-like"/>
    <property type="match status" value="1"/>
</dbReference>
<dbReference type="PANTHER" id="PTHR30055:SF234">
    <property type="entry name" value="HTH-TYPE TRANSCRIPTIONAL REGULATOR BETI"/>
    <property type="match status" value="1"/>
</dbReference>
<dbReference type="InterPro" id="IPR036271">
    <property type="entry name" value="Tet_transcr_reg_TetR-rel_C_sf"/>
</dbReference>
<keyword evidence="2" id="KW-0238">DNA-binding</keyword>
<dbReference type="InterPro" id="IPR050109">
    <property type="entry name" value="HTH-type_TetR-like_transc_reg"/>
</dbReference>
<dbReference type="PRINTS" id="PR00455">
    <property type="entry name" value="HTHTETR"/>
</dbReference>
<dbReference type="GO" id="GO:0000976">
    <property type="term" value="F:transcription cis-regulatory region binding"/>
    <property type="evidence" value="ECO:0007669"/>
    <property type="project" value="TreeGrafter"/>
</dbReference>
<keyword evidence="1" id="KW-0805">Transcription regulation</keyword>
<dbReference type="EMBL" id="RCIY01000044">
    <property type="protein sequence ID" value="TGG85454.1"/>
    <property type="molecule type" value="Genomic_DNA"/>
</dbReference>
<reference evidence="4 5" key="1">
    <citation type="submission" date="2018-10" db="EMBL/GenBank/DDBJ databases">
        <title>Isolation of pseudouridimycin from Streptomyces albus DSM 40763.</title>
        <authorList>
            <person name="Rosenqvist P."/>
            <person name="Metsae-Ketelae M."/>
            <person name="Virta P."/>
        </authorList>
    </citation>
    <scope>NUCLEOTIDE SEQUENCE [LARGE SCALE GENOMIC DNA]</scope>
    <source>
        <strain evidence="4 5">DSM 40763</strain>
    </source>
</reference>
<dbReference type="GeneID" id="75180451"/>
<accession>A0A6C1CBN6</accession>
<evidence type="ECO:0000256" key="2">
    <source>
        <dbReference type="ARBA" id="ARBA00023125"/>
    </source>
</evidence>
<dbReference type="PROSITE" id="PS50977">
    <property type="entry name" value="HTH_TETR_2"/>
    <property type="match status" value="1"/>
</dbReference>
<dbReference type="Pfam" id="PF00440">
    <property type="entry name" value="TetR_N"/>
    <property type="match status" value="1"/>
</dbReference>
<organism evidence="4 5">
    <name type="scientific">Streptomyces albus</name>
    <dbReference type="NCBI Taxonomy" id="1888"/>
    <lineage>
        <taxon>Bacteria</taxon>
        <taxon>Bacillati</taxon>
        <taxon>Actinomycetota</taxon>
        <taxon>Actinomycetes</taxon>
        <taxon>Kitasatosporales</taxon>
        <taxon>Streptomycetaceae</taxon>
        <taxon>Streptomyces</taxon>
    </lineage>
</organism>
<dbReference type="Gene3D" id="1.10.357.10">
    <property type="entry name" value="Tetracycline Repressor, domain 2"/>
    <property type="match status" value="1"/>
</dbReference>
<evidence type="ECO:0000313" key="4">
    <source>
        <dbReference type="EMBL" id="TGG85454.1"/>
    </source>
</evidence>